<dbReference type="GO" id="GO:0046061">
    <property type="term" value="P:dATP catabolic process"/>
    <property type="evidence" value="ECO:0007669"/>
    <property type="project" value="TreeGrafter"/>
</dbReference>
<evidence type="ECO:0000259" key="1">
    <source>
        <dbReference type="Pfam" id="PF03819"/>
    </source>
</evidence>
<dbReference type="InterPro" id="IPR048011">
    <property type="entry name" value="NTP-PPase_MazG-like_C"/>
</dbReference>
<dbReference type="CDD" id="cd11529">
    <property type="entry name" value="NTP-PPase_MazG_Cterm"/>
    <property type="match status" value="1"/>
</dbReference>
<dbReference type="CDD" id="cd11528">
    <property type="entry name" value="NTP-PPase_MazG_Nterm"/>
    <property type="match status" value="1"/>
</dbReference>
<dbReference type="EMBL" id="DTGR01000158">
    <property type="protein sequence ID" value="HHS29966.1"/>
    <property type="molecule type" value="Genomic_DNA"/>
</dbReference>
<name>A0A7V6DQ90_9BACT</name>
<proteinExistence type="predicted"/>
<dbReference type="GO" id="GO:0047429">
    <property type="term" value="F:nucleoside triphosphate diphosphatase activity"/>
    <property type="evidence" value="ECO:0007669"/>
    <property type="project" value="UniProtKB-EC"/>
</dbReference>
<feature type="domain" description="NTP pyrophosphohydrolase MazG-like" evidence="1">
    <location>
        <begin position="171"/>
        <end position="230"/>
    </location>
</feature>
<reference evidence="2" key="1">
    <citation type="journal article" date="2020" name="mSystems">
        <title>Genome- and Community-Level Interaction Insights into Carbon Utilization and Element Cycling Functions of Hydrothermarchaeota in Hydrothermal Sediment.</title>
        <authorList>
            <person name="Zhou Z."/>
            <person name="Liu Y."/>
            <person name="Xu W."/>
            <person name="Pan J."/>
            <person name="Luo Z.H."/>
            <person name="Li M."/>
        </authorList>
    </citation>
    <scope>NUCLEOTIDE SEQUENCE [LARGE SCALE GENOMIC DNA]</scope>
    <source>
        <strain evidence="2">SpSt-767</strain>
    </source>
</reference>
<dbReference type="InterPro" id="IPR048015">
    <property type="entry name" value="NTP-PPase_MazG-like_N"/>
</dbReference>
<dbReference type="GO" id="GO:0046052">
    <property type="term" value="P:UTP catabolic process"/>
    <property type="evidence" value="ECO:0007669"/>
    <property type="project" value="TreeGrafter"/>
</dbReference>
<organism evidence="2">
    <name type="scientific">Desulfobacca acetoxidans</name>
    <dbReference type="NCBI Taxonomy" id="60893"/>
    <lineage>
        <taxon>Bacteria</taxon>
        <taxon>Pseudomonadati</taxon>
        <taxon>Thermodesulfobacteriota</taxon>
        <taxon>Desulfobaccia</taxon>
        <taxon>Desulfobaccales</taxon>
        <taxon>Desulfobaccaceae</taxon>
        <taxon>Desulfobacca</taxon>
    </lineage>
</organism>
<dbReference type="GO" id="GO:0046076">
    <property type="term" value="P:dTTP catabolic process"/>
    <property type="evidence" value="ECO:0007669"/>
    <property type="project" value="TreeGrafter"/>
</dbReference>
<dbReference type="SUPFAM" id="SSF101386">
    <property type="entry name" value="all-alpha NTP pyrophosphatases"/>
    <property type="match status" value="2"/>
</dbReference>
<dbReference type="InterPro" id="IPR011551">
    <property type="entry name" value="NTP_PyrPHydrolase_MazG"/>
</dbReference>
<feature type="domain" description="NTP pyrophosphohydrolase MazG-like" evidence="1">
    <location>
        <begin position="34"/>
        <end position="107"/>
    </location>
</feature>
<dbReference type="GO" id="GO:0046081">
    <property type="term" value="P:dUTP catabolic process"/>
    <property type="evidence" value="ECO:0007669"/>
    <property type="project" value="TreeGrafter"/>
</dbReference>
<dbReference type="InterPro" id="IPR004518">
    <property type="entry name" value="MazG-like_dom"/>
</dbReference>
<gene>
    <name evidence="2" type="ORF">ENV52_09745</name>
</gene>
<dbReference type="GO" id="GO:0006950">
    <property type="term" value="P:response to stress"/>
    <property type="evidence" value="ECO:0007669"/>
    <property type="project" value="UniProtKB-ARBA"/>
</dbReference>
<dbReference type="NCBIfam" id="NF007113">
    <property type="entry name" value="PRK09562.1"/>
    <property type="match status" value="1"/>
</dbReference>
<dbReference type="Pfam" id="PF03819">
    <property type="entry name" value="MazG"/>
    <property type="match status" value="2"/>
</dbReference>
<dbReference type="GO" id="GO:0006203">
    <property type="term" value="P:dGTP catabolic process"/>
    <property type="evidence" value="ECO:0007669"/>
    <property type="project" value="TreeGrafter"/>
</dbReference>
<sequence>MTDANPDLGTAITEFTAIIRRLRAPGGCPWDAKQTPETLRTYVLEEAYELIEALESREPDKIREECGDLLLHLVFISDMYNEWGEFSFTDVVRGISAKMIHRHPHVFGDEKAETLEDLRRLWQRAKEQEGKGTKTGSLGPVSPALPALTQAHRLGEAAARLGFDWPSVEGALEKVEEEWQELRQALNQPADPAWEEELGDMLFALVNVARFLKIDSENALRRTIYKFIKRFHVVERTLAKAGKTPESATLEEMEAIWQAAKQGGSG</sequence>
<keyword evidence="2" id="KW-0378">Hydrolase</keyword>
<dbReference type="Gene3D" id="1.10.287.1080">
    <property type="entry name" value="MazG-like"/>
    <property type="match status" value="2"/>
</dbReference>
<dbReference type="PANTHER" id="PTHR30522:SF0">
    <property type="entry name" value="NUCLEOSIDE TRIPHOSPHATE PYROPHOSPHOHYDROLASE"/>
    <property type="match status" value="1"/>
</dbReference>
<dbReference type="EC" id="3.6.1.9" evidence="2"/>
<comment type="caution">
    <text evidence="2">The sequence shown here is derived from an EMBL/GenBank/DDBJ whole genome shotgun (WGS) entry which is preliminary data.</text>
</comment>
<dbReference type="FunFam" id="1.10.287.1080:FF:000001">
    <property type="entry name" value="Nucleoside triphosphate pyrophosphohydrolase"/>
    <property type="match status" value="1"/>
</dbReference>
<protein>
    <submittedName>
        <fullName evidence="2">Nucleoside triphosphate pyrophosphohydrolase</fullName>
        <ecNumber evidence="2">3.6.1.9</ecNumber>
    </submittedName>
</protein>
<evidence type="ECO:0000313" key="2">
    <source>
        <dbReference type="EMBL" id="HHS29966.1"/>
    </source>
</evidence>
<dbReference type="GO" id="GO:0046047">
    <property type="term" value="P:TTP catabolic process"/>
    <property type="evidence" value="ECO:0007669"/>
    <property type="project" value="TreeGrafter"/>
</dbReference>
<dbReference type="PANTHER" id="PTHR30522">
    <property type="entry name" value="NUCLEOSIDE TRIPHOSPHATE PYROPHOSPHOHYDROLASE"/>
    <property type="match status" value="1"/>
</dbReference>
<accession>A0A7V6DQ90</accession>
<dbReference type="NCBIfam" id="TIGR00444">
    <property type="entry name" value="mazG"/>
    <property type="match status" value="1"/>
</dbReference>
<dbReference type="AlphaFoldDB" id="A0A7V6DQ90"/>